<protein>
    <submittedName>
        <fullName evidence="1">Uncharacterized protein</fullName>
    </submittedName>
</protein>
<comment type="caution">
    <text evidence="1">The sequence shown here is derived from an EMBL/GenBank/DDBJ whole genome shotgun (WGS) entry which is preliminary data.</text>
</comment>
<dbReference type="RefSeq" id="WP_184304822.1">
    <property type="nucleotide sequence ID" value="NZ_JACHXU010000006.1"/>
</dbReference>
<proteinExistence type="predicted"/>
<gene>
    <name evidence="1" type="ORF">FHS27_002169</name>
</gene>
<evidence type="ECO:0000313" key="2">
    <source>
        <dbReference type="Proteomes" id="UP000536179"/>
    </source>
</evidence>
<accession>A0A7W5DXP8</accession>
<dbReference type="AlphaFoldDB" id="A0A7W5DXP8"/>
<sequence>MTVPNSRDTADRNEFSDVELLAFLDEQLGAELSATIEAAIRDNETLRARLTQLRGQNLAGLHTIGAIWRQERLSCPDRETLRKFLLGELDREGAEYIRFHLSEIDCRVCNANHDDLNQAMINEQESATRRRRMFQTSAGHLR</sequence>
<keyword evidence="2" id="KW-1185">Reference proteome</keyword>
<dbReference type="Proteomes" id="UP000536179">
    <property type="component" value="Unassembled WGS sequence"/>
</dbReference>
<reference evidence="1 2" key="1">
    <citation type="submission" date="2020-08" db="EMBL/GenBank/DDBJ databases">
        <title>Genomic Encyclopedia of Type Strains, Phase III (KMG-III): the genomes of soil and plant-associated and newly described type strains.</title>
        <authorList>
            <person name="Whitman W."/>
        </authorList>
    </citation>
    <scope>NUCLEOTIDE SEQUENCE [LARGE SCALE GENOMIC DNA]</scope>
    <source>
        <strain evidence="1 2">CECT 8075</strain>
    </source>
</reference>
<evidence type="ECO:0000313" key="1">
    <source>
        <dbReference type="EMBL" id="MBB3206360.1"/>
    </source>
</evidence>
<dbReference type="EMBL" id="JACHXU010000006">
    <property type="protein sequence ID" value="MBB3206360.1"/>
    <property type="molecule type" value="Genomic_DNA"/>
</dbReference>
<name>A0A7W5DXP8_9BACT</name>
<organism evidence="1 2">
    <name type="scientific">Aporhodopirellula rubra</name>
    <dbReference type="NCBI Taxonomy" id="980271"/>
    <lineage>
        <taxon>Bacteria</taxon>
        <taxon>Pseudomonadati</taxon>
        <taxon>Planctomycetota</taxon>
        <taxon>Planctomycetia</taxon>
        <taxon>Pirellulales</taxon>
        <taxon>Pirellulaceae</taxon>
        <taxon>Aporhodopirellula</taxon>
    </lineage>
</organism>